<feature type="transmembrane region" description="Helical" evidence="16">
    <location>
        <begin position="170"/>
        <end position="195"/>
    </location>
</feature>
<organism evidence="18 19">
    <name type="scientific">Candidatus Nomurabacteria bacterium GW2011_GWA2_43_15</name>
    <dbReference type="NCBI Taxonomy" id="1618738"/>
    <lineage>
        <taxon>Bacteria</taxon>
        <taxon>Candidatus Nomuraibacteriota</taxon>
    </lineage>
</organism>
<evidence type="ECO:0000256" key="11">
    <source>
        <dbReference type="ARBA" id="ARBA00023136"/>
    </source>
</evidence>
<evidence type="ECO:0000256" key="16">
    <source>
        <dbReference type="SAM" id="Phobius"/>
    </source>
</evidence>
<protein>
    <submittedName>
        <fullName evidence="18">Cell division FtsK/SpoIIIE</fullName>
    </submittedName>
</protein>
<evidence type="ECO:0000256" key="7">
    <source>
        <dbReference type="ARBA" id="ARBA00022829"/>
    </source>
</evidence>
<dbReference type="InterPro" id="IPR025199">
    <property type="entry name" value="FtsK_4TM"/>
</dbReference>
<feature type="transmembrane region" description="Helical" evidence="16">
    <location>
        <begin position="101"/>
        <end position="124"/>
    </location>
</feature>
<dbReference type="SMART" id="SM00382">
    <property type="entry name" value="AAA"/>
    <property type="match status" value="1"/>
</dbReference>
<dbReference type="AlphaFoldDB" id="A0A0G1DT34"/>
<evidence type="ECO:0000313" key="19">
    <source>
        <dbReference type="Proteomes" id="UP000034646"/>
    </source>
</evidence>
<dbReference type="Gene3D" id="3.30.980.40">
    <property type="match status" value="1"/>
</dbReference>
<dbReference type="EMBL" id="LCFS01000003">
    <property type="protein sequence ID" value="KKT01066.1"/>
    <property type="molecule type" value="Genomic_DNA"/>
</dbReference>
<comment type="caution">
    <text evidence="18">The sequence shown here is derived from an EMBL/GenBank/DDBJ whole genome shotgun (WGS) entry which is preliminary data.</text>
</comment>
<dbReference type="GO" id="GO:0003677">
    <property type="term" value="F:DNA binding"/>
    <property type="evidence" value="ECO:0007669"/>
    <property type="project" value="UniProtKB-KW"/>
</dbReference>
<dbReference type="InterPro" id="IPR050206">
    <property type="entry name" value="FtsK/SpoIIIE/SftA"/>
</dbReference>
<keyword evidence="6 14" id="KW-0547">Nucleotide-binding</keyword>
<dbReference type="InterPro" id="IPR036388">
    <property type="entry name" value="WH-like_DNA-bd_sf"/>
</dbReference>
<dbReference type="Proteomes" id="UP000034646">
    <property type="component" value="Unassembled WGS sequence"/>
</dbReference>
<dbReference type="SUPFAM" id="SSF46785">
    <property type="entry name" value="Winged helix' DNA-binding domain"/>
    <property type="match status" value="1"/>
</dbReference>
<feature type="transmembrane region" description="Helical" evidence="16">
    <location>
        <begin position="69"/>
        <end position="89"/>
    </location>
</feature>
<keyword evidence="7" id="KW-0159">Chromosome partition</keyword>
<evidence type="ECO:0000256" key="15">
    <source>
        <dbReference type="SAM" id="MobiDB-lite"/>
    </source>
</evidence>
<dbReference type="PANTHER" id="PTHR22683">
    <property type="entry name" value="SPORULATION PROTEIN RELATED"/>
    <property type="match status" value="1"/>
</dbReference>
<evidence type="ECO:0000256" key="13">
    <source>
        <dbReference type="ARBA" id="ARBA00025923"/>
    </source>
</evidence>
<reference evidence="18 19" key="1">
    <citation type="journal article" date="2015" name="Nature">
        <title>rRNA introns, odd ribosomes, and small enigmatic genomes across a large radiation of phyla.</title>
        <authorList>
            <person name="Brown C.T."/>
            <person name="Hug L.A."/>
            <person name="Thomas B.C."/>
            <person name="Sharon I."/>
            <person name="Castelle C.J."/>
            <person name="Singh A."/>
            <person name="Wilkins M.J."/>
            <person name="Williams K.H."/>
            <person name="Banfield J.F."/>
        </authorList>
    </citation>
    <scope>NUCLEOTIDE SEQUENCE [LARGE SCALE GENOMIC DNA]</scope>
</reference>
<proteinExistence type="inferred from homology"/>
<dbReference type="PANTHER" id="PTHR22683:SF41">
    <property type="entry name" value="DNA TRANSLOCASE FTSK"/>
    <property type="match status" value="1"/>
</dbReference>
<keyword evidence="3" id="KW-1003">Cell membrane</keyword>
<dbReference type="InterPro" id="IPR027417">
    <property type="entry name" value="P-loop_NTPase"/>
</dbReference>
<dbReference type="PROSITE" id="PS50901">
    <property type="entry name" value="FTSK"/>
    <property type="match status" value="1"/>
</dbReference>
<gene>
    <name evidence="18" type="ORF">UV76_C0003G0042</name>
</gene>
<dbReference type="Pfam" id="PF13491">
    <property type="entry name" value="FtsK_4TM"/>
    <property type="match status" value="1"/>
</dbReference>
<keyword evidence="8 14" id="KW-0067">ATP-binding</keyword>
<feature type="domain" description="FtsK" evidence="17">
    <location>
        <begin position="420"/>
        <end position="626"/>
    </location>
</feature>
<keyword evidence="4 18" id="KW-0132">Cell division</keyword>
<evidence type="ECO:0000256" key="10">
    <source>
        <dbReference type="ARBA" id="ARBA00023125"/>
    </source>
</evidence>
<evidence type="ECO:0000256" key="12">
    <source>
        <dbReference type="ARBA" id="ARBA00023306"/>
    </source>
</evidence>
<evidence type="ECO:0000256" key="2">
    <source>
        <dbReference type="ARBA" id="ARBA00006474"/>
    </source>
</evidence>
<dbReference type="Pfam" id="PF17854">
    <property type="entry name" value="FtsK_alpha"/>
    <property type="match status" value="1"/>
</dbReference>
<feature type="compositionally biased region" description="Acidic residues" evidence="15">
    <location>
        <begin position="226"/>
        <end position="235"/>
    </location>
</feature>
<dbReference type="InterPro" id="IPR041027">
    <property type="entry name" value="FtsK_alpha"/>
</dbReference>
<evidence type="ECO:0000259" key="17">
    <source>
        <dbReference type="PROSITE" id="PS50901"/>
    </source>
</evidence>
<evidence type="ECO:0000256" key="3">
    <source>
        <dbReference type="ARBA" id="ARBA00022475"/>
    </source>
</evidence>
<dbReference type="Pfam" id="PF01580">
    <property type="entry name" value="FtsK_SpoIIIE"/>
    <property type="match status" value="1"/>
</dbReference>
<keyword evidence="9 16" id="KW-1133">Transmembrane helix</keyword>
<evidence type="ECO:0000256" key="9">
    <source>
        <dbReference type="ARBA" id="ARBA00022989"/>
    </source>
</evidence>
<dbReference type="InterPro" id="IPR036390">
    <property type="entry name" value="WH_DNA-bd_sf"/>
</dbReference>
<dbReference type="GO" id="GO:0005886">
    <property type="term" value="C:plasma membrane"/>
    <property type="evidence" value="ECO:0007669"/>
    <property type="project" value="UniProtKB-SubCell"/>
</dbReference>
<accession>A0A0G1DT34</accession>
<feature type="transmembrane region" description="Helical" evidence="16">
    <location>
        <begin position="130"/>
        <end position="149"/>
    </location>
</feature>
<dbReference type="SUPFAM" id="SSF52540">
    <property type="entry name" value="P-loop containing nucleoside triphosphate hydrolases"/>
    <property type="match status" value="1"/>
</dbReference>
<evidence type="ECO:0000256" key="5">
    <source>
        <dbReference type="ARBA" id="ARBA00022692"/>
    </source>
</evidence>
<dbReference type="PATRIC" id="fig|1618738.3.peg.254"/>
<comment type="subunit">
    <text evidence="13">Homohexamer. Forms a ring that surrounds DNA.</text>
</comment>
<feature type="compositionally biased region" description="Basic and acidic residues" evidence="15">
    <location>
        <begin position="252"/>
        <end position="267"/>
    </location>
</feature>
<evidence type="ECO:0000256" key="14">
    <source>
        <dbReference type="PROSITE-ProRule" id="PRU00289"/>
    </source>
</evidence>
<evidence type="ECO:0000256" key="4">
    <source>
        <dbReference type="ARBA" id="ARBA00022618"/>
    </source>
</evidence>
<dbReference type="STRING" id="1618738.UV76_C0003G0042"/>
<comment type="subcellular location">
    <subcellularLocation>
        <location evidence="1">Cell membrane</location>
        <topology evidence="1">Multi-pass membrane protein</topology>
    </subcellularLocation>
</comment>
<evidence type="ECO:0000256" key="1">
    <source>
        <dbReference type="ARBA" id="ARBA00004651"/>
    </source>
</evidence>
<comment type="similarity">
    <text evidence="2">Belongs to the FtsK/SpoIIIE/SftA family.</text>
</comment>
<evidence type="ECO:0000313" key="18">
    <source>
        <dbReference type="EMBL" id="KKT01066.1"/>
    </source>
</evidence>
<dbReference type="SMART" id="SM00843">
    <property type="entry name" value="Ftsk_gamma"/>
    <property type="match status" value="1"/>
</dbReference>
<keyword evidence="10" id="KW-0238">DNA-binding</keyword>
<dbReference type="GO" id="GO:0005524">
    <property type="term" value="F:ATP binding"/>
    <property type="evidence" value="ECO:0007669"/>
    <property type="project" value="UniProtKB-UniRule"/>
</dbReference>
<keyword evidence="11 16" id="KW-0472">Membrane</keyword>
<name>A0A0G1DT34_9BACT</name>
<evidence type="ECO:0000256" key="6">
    <source>
        <dbReference type="ARBA" id="ARBA00022741"/>
    </source>
</evidence>
<dbReference type="Pfam" id="PF09397">
    <property type="entry name" value="FtsK_gamma"/>
    <property type="match status" value="1"/>
</dbReference>
<keyword evidence="5 16" id="KW-0812">Transmembrane</keyword>
<keyword evidence="12" id="KW-0131">Cell cycle</keyword>
<dbReference type="GO" id="GO:0007059">
    <property type="term" value="P:chromosome segregation"/>
    <property type="evidence" value="ECO:0007669"/>
    <property type="project" value="UniProtKB-KW"/>
</dbReference>
<evidence type="ECO:0000256" key="8">
    <source>
        <dbReference type="ARBA" id="ARBA00022840"/>
    </source>
</evidence>
<dbReference type="InterPro" id="IPR002543">
    <property type="entry name" value="FtsK_dom"/>
</dbReference>
<dbReference type="InterPro" id="IPR018541">
    <property type="entry name" value="Ftsk_gamma"/>
</dbReference>
<sequence length="791" mass="86802">MEEESPKGEVVIKELPPPAPSSIRRGENTFLKKSFLFFVVKYLYMAKYGNGGKSDKKVSSGLKTQTKHGIIAIIFFVLAVFFLMSYFDIAGKAGIFFYEKLNYLLGVGYILLPALFILLGASFIKSETPNIGWTRVTSGIMFLLSSLGMMDVASENHAGGFFGEILSTPFVALFDVYASLIFLGAILIISILIMFDAKLDPVSFFKKIWNSITKNKEKLDKKLETMGEEDGEGYEDQSPISPLSGGPENDISPDKGRQEGFFRKKKEEEEEEEEIPIKKRKATSGSYVPPPLSLLEEDRGKPNTGDIKANANIIKRTLANFGIEVEMDEITIGPTVTRYALKPAEGVKLSRIVGLQNDLALSLAAHPIRIEAPIPGKSLVGIEIPNKSKSIVGLATLLSDEKFQNSSKPLTIALGRNISGKAVFGNMVKMPHVLVAGTTGSGKSVTIHSMITSLLYRNGPDDLKLILIDPKRVELTLYNNIPHLLTPVITEAKKTILALKWAAKEMDRRYDILEAESVRDIESYHINVFGKNSKKMRKNGDGTEEEVNAERMPYIIIIIDELADIMSTYPRELEAAIVRLAQMSRAVGIHLILSTQRPEVNIITGLIKANIPARVALKVSSQVDSRTILDAGGAEKLLGAGDMLYSSGEAQPERLQSAFISEPEVKKVVKHLADAYQDEVSEEISLSAGSISADKSIFSAQGGSASGGEMFNEDFEDGSDDEMYEEARACVIEAGKASTSYLQRKLKLGYARAARLMDKLEEHGVIGPGDGAKPREVLEKITRDENGRNVM</sequence>
<feature type="region of interest" description="Disordered" evidence="15">
    <location>
        <begin position="226"/>
        <end position="305"/>
    </location>
</feature>
<dbReference type="Gene3D" id="1.10.10.10">
    <property type="entry name" value="Winged helix-like DNA-binding domain superfamily/Winged helix DNA-binding domain"/>
    <property type="match status" value="1"/>
</dbReference>
<dbReference type="Gene3D" id="3.40.50.300">
    <property type="entry name" value="P-loop containing nucleotide triphosphate hydrolases"/>
    <property type="match status" value="1"/>
</dbReference>
<feature type="binding site" evidence="14">
    <location>
        <begin position="437"/>
        <end position="444"/>
    </location>
    <ligand>
        <name>ATP</name>
        <dbReference type="ChEBI" id="CHEBI:30616"/>
    </ligand>
</feature>
<dbReference type="GO" id="GO:0051301">
    <property type="term" value="P:cell division"/>
    <property type="evidence" value="ECO:0007669"/>
    <property type="project" value="UniProtKB-KW"/>
</dbReference>
<dbReference type="InterPro" id="IPR003593">
    <property type="entry name" value="AAA+_ATPase"/>
</dbReference>